<accession>A0AAV9AKB6</accession>
<feature type="compositionally biased region" description="Polar residues" evidence="1">
    <location>
        <begin position="26"/>
        <end position="36"/>
    </location>
</feature>
<organism evidence="2 3">
    <name type="scientific">Acorus gramineus</name>
    <name type="common">Dwarf sweet flag</name>
    <dbReference type="NCBI Taxonomy" id="55184"/>
    <lineage>
        <taxon>Eukaryota</taxon>
        <taxon>Viridiplantae</taxon>
        <taxon>Streptophyta</taxon>
        <taxon>Embryophyta</taxon>
        <taxon>Tracheophyta</taxon>
        <taxon>Spermatophyta</taxon>
        <taxon>Magnoliopsida</taxon>
        <taxon>Liliopsida</taxon>
        <taxon>Acoraceae</taxon>
        <taxon>Acorus</taxon>
    </lineage>
</organism>
<reference evidence="2" key="2">
    <citation type="submission" date="2023-06" db="EMBL/GenBank/DDBJ databases">
        <authorList>
            <person name="Ma L."/>
            <person name="Liu K.-W."/>
            <person name="Li Z."/>
            <person name="Hsiao Y.-Y."/>
            <person name="Qi Y."/>
            <person name="Fu T."/>
            <person name="Tang G."/>
            <person name="Zhang D."/>
            <person name="Sun W.-H."/>
            <person name="Liu D.-K."/>
            <person name="Li Y."/>
            <person name="Chen G.-Z."/>
            <person name="Liu X.-D."/>
            <person name="Liao X.-Y."/>
            <person name="Jiang Y.-T."/>
            <person name="Yu X."/>
            <person name="Hao Y."/>
            <person name="Huang J."/>
            <person name="Zhao X.-W."/>
            <person name="Ke S."/>
            <person name="Chen Y.-Y."/>
            <person name="Wu W.-L."/>
            <person name="Hsu J.-L."/>
            <person name="Lin Y.-F."/>
            <person name="Huang M.-D."/>
            <person name="Li C.-Y."/>
            <person name="Huang L."/>
            <person name="Wang Z.-W."/>
            <person name="Zhao X."/>
            <person name="Zhong W.-Y."/>
            <person name="Peng D.-H."/>
            <person name="Ahmad S."/>
            <person name="Lan S."/>
            <person name="Zhang J.-S."/>
            <person name="Tsai W.-C."/>
            <person name="Van De Peer Y."/>
            <person name="Liu Z.-J."/>
        </authorList>
    </citation>
    <scope>NUCLEOTIDE SEQUENCE</scope>
    <source>
        <strain evidence="2">SCP</strain>
        <tissue evidence="2">Leaves</tissue>
    </source>
</reference>
<evidence type="ECO:0000313" key="3">
    <source>
        <dbReference type="Proteomes" id="UP001179952"/>
    </source>
</evidence>
<name>A0AAV9AKB6_ACOGR</name>
<gene>
    <name evidence="2" type="ORF">QJS04_geneDACA018173</name>
</gene>
<keyword evidence="3" id="KW-1185">Reference proteome</keyword>
<feature type="region of interest" description="Disordered" evidence="1">
    <location>
        <begin position="1"/>
        <end position="39"/>
    </location>
</feature>
<reference evidence="2" key="1">
    <citation type="journal article" date="2023" name="Nat. Commun.">
        <title>Diploid and tetraploid genomes of Acorus and the evolution of monocots.</title>
        <authorList>
            <person name="Ma L."/>
            <person name="Liu K.W."/>
            <person name="Li Z."/>
            <person name="Hsiao Y.Y."/>
            <person name="Qi Y."/>
            <person name="Fu T."/>
            <person name="Tang G.D."/>
            <person name="Zhang D."/>
            <person name="Sun W.H."/>
            <person name="Liu D.K."/>
            <person name="Li Y."/>
            <person name="Chen G.Z."/>
            <person name="Liu X.D."/>
            <person name="Liao X.Y."/>
            <person name="Jiang Y.T."/>
            <person name="Yu X."/>
            <person name="Hao Y."/>
            <person name="Huang J."/>
            <person name="Zhao X.W."/>
            <person name="Ke S."/>
            <person name="Chen Y.Y."/>
            <person name="Wu W.L."/>
            <person name="Hsu J.L."/>
            <person name="Lin Y.F."/>
            <person name="Huang M.D."/>
            <person name="Li C.Y."/>
            <person name="Huang L."/>
            <person name="Wang Z.W."/>
            <person name="Zhao X."/>
            <person name="Zhong W.Y."/>
            <person name="Peng D.H."/>
            <person name="Ahmad S."/>
            <person name="Lan S."/>
            <person name="Zhang J.S."/>
            <person name="Tsai W.C."/>
            <person name="Van de Peer Y."/>
            <person name="Liu Z.J."/>
        </authorList>
    </citation>
    <scope>NUCLEOTIDE SEQUENCE</scope>
    <source>
        <strain evidence="2">SCP</strain>
    </source>
</reference>
<dbReference type="Proteomes" id="UP001179952">
    <property type="component" value="Unassembled WGS sequence"/>
</dbReference>
<comment type="caution">
    <text evidence="2">The sequence shown here is derived from an EMBL/GenBank/DDBJ whole genome shotgun (WGS) entry which is preliminary data.</text>
</comment>
<protein>
    <submittedName>
        <fullName evidence="2">Uncharacterized protein</fullName>
    </submittedName>
</protein>
<dbReference type="EMBL" id="JAUJYN010000008">
    <property type="protein sequence ID" value="KAK1264653.1"/>
    <property type="molecule type" value="Genomic_DNA"/>
</dbReference>
<evidence type="ECO:0000313" key="2">
    <source>
        <dbReference type="EMBL" id="KAK1264653.1"/>
    </source>
</evidence>
<dbReference type="AlphaFoldDB" id="A0AAV9AKB6"/>
<evidence type="ECO:0000256" key="1">
    <source>
        <dbReference type="SAM" id="MobiDB-lite"/>
    </source>
</evidence>
<proteinExistence type="predicted"/>
<sequence length="72" mass="7750">MEGSLTTAFPLPNRQEQEKTHRLPATSPTIPINSVPTDAVPTGTTRVVSVPVVPTSNLRRPGADLHRQISIP</sequence>